<keyword evidence="7 13" id="KW-0460">Magnesium</keyword>
<feature type="binding site" description="in other chain" evidence="13">
    <location>
        <position position="139"/>
    </location>
    <ligand>
        <name>deamido-NAD(+)</name>
        <dbReference type="ChEBI" id="CHEBI:58437"/>
        <note>ligand shared between two neighboring subunits</note>
    </ligand>
</feature>
<dbReference type="GO" id="GO:0003952">
    <property type="term" value="F:NAD+ synthase (glutamine-hydrolyzing) activity"/>
    <property type="evidence" value="ECO:0007669"/>
    <property type="project" value="InterPro"/>
</dbReference>
<accession>A0A1R4G6Z2</accession>
<dbReference type="CDD" id="cd00553">
    <property type="entry name" value="NAD_synthase"/>
    <property type="match status" value="1"/>
</dbReference>
<dbReference type="EMBL" id="FUHU01000038">
    <property type="protein sequence ID" value="SJM63948.1"/>
    <property type="molecule type" value="Genomic_DNA"/>
</dbReference>
<keyword evidence="3 13" id="KW-0436">Ligase</keyword>
<dbReference type="PANTHER" id="PTHR23090:SF7">
    <property type="entry name" value="NH(3)-DEPENDENT NAD(+) SYNTHETASE"/>
    <property type="match status" value="1"/>
</dbReference>
<comment type="function">
    <text evidence="10 13">Catalyzes the ATP-dependent amidation of deamido-NAD to form NAD. Uses ammonia as a nitrogen source.</text>
</comment>
<feature type="binding site" evidence="13">
    <location>
        <position position="210"/>
    </location>
    <ligand>
        <name>ATP</name>
        <dbReference type="ChEBI" id="CHEBI:30616"/>
    </ligand>
</feature>
<evidence type="ECO:0000256" key="3">
    <source>
        <dbReference type="ARBA" id="ARBA00022598"/>
    </source>
</evidence>
<dbReference type="HAMAP" id="MF_00193">
    <property type="entry name" value="NadE_ammonia_dep"/>
    <property type="match status" value="1"/>
</dbReference>
<proteinExistence type="inferred from homology"/>
<evidence type="ECO:0000259" key="16">
    <source>
        <dbReference type="Pfam" id="PF02540"/>
    </source>
</evidence>
<dbReference type="FunFam" id="3.40.50.620:FF:000015">
    <property type="entry name" value="NH(3)-dependent NAD(+) synthetase"/>
    <property type="match status" value="1"/>
</dbReference>
<evidence type="ECO:0000256" key="8">
    <source>
        <dbReference type="ARBA" id="ARBA00023027"/>
    </source>
</evidence>
<dbReference type="OrthoDB" id="3266517at2"/>
<gene>
    <name evidence="13" type="primary">nadE</name>
    <name evidence="17" type="ORF">CZ674_09505</name>
</gene>
<dbReference type="GO" id="GO:0008795">
    <property type="term" value="F:NAD+ synthase activity"/>
    <property type="evidence" value="ECO:0007669"/>
    <property type="project" value="UniProtKB-UniRule"/>
</dbReference>
<comment type="catalytic activity">
    <reaction evidence="9 13 15">
        <text>deamido-NAD(+) + NH4(+) + ATP = AMP + diphosphate + NAD(+) + H(+)</text>
        <dbReference type="Rhea" id="RHEA:21188"/>
        <dbReference type="ChEBI" id="CHEBI:15378"/>
        <dbReference type="ChEBI" id="CHEBI:28938"/>
        <dbReference type="ChEBI" id="CHEBI:30616"/>
        <dbReference type="ChEBI" id="CHEBI:33019"/>
        <dbReference type="ChEBI" id="CHEBI:57540"/>
        <dbReference type="ChEBI" id="CHEBI:58437"/>
        <dbReference type="ChEBI" id="CHEBI:456215"/>
        <dbReference type="EC" id="6.3.1.5"/>
    </reaction>
</comment>
<dbReference type="GO" id="GO:0009435">
    <property type="term" value="P:NAD+ biosynthetic process"/>
    <property type="evidence" value="ECO:0007669"/>
    <property type="project" value="UniProtKB-UniRule"/>
</dbReference>
<keyword evidence="8 13" id="KW-0520">NAD</keyword>
<protein>
    <recommendedName>
        <fullName evidence="12 13">NH(3)-dependent NAD(+) synthetase</fullName>
        <ecNumber evidence="11 13">6.3.1.5</ecNumber>
    </recommendedName>
</protein>
<dbReference type="InterPro" id="IPR022926">
    <property type="entry name" value="NH(3)-dep_NAD(+)_synth"/>
</dbReference>
<sequence length="276" mass="30285">MREIQSRIIAEMGVKPEIDPAAEVRSRVAFLCDYLRASGTKGFVLGISGGVDSTLAGRLAQLAVEQLAAEGTEADFVAVRLPYSVQHDEDDAQAALRFIRAKTEWTFNVQPAVDGIETEFAQTAGMPISDFNKGNVKARVRMVAQYALAGERSLLVIGTDHGAESVTGFFTKFGDGGADVLPLFGLNKRQNRQLLEHLGAEDRLIDKAPTADLLDEQPGRTDEAELGLSYDDIDDYLEGREVSADAAEAIERRFLQSRHKRTVPVAPQHTWWRGRA</sequence>
<dbReference type="Proteomes" id="UP000195787">
    <property type="component" value="Unassembled WGS sequence"/>
</dbReference>
<feature type="binding site" evidence="13">
    <location>
        <position position="188"/>
    </location>
    <ligand>
        <name>ATP</name>
        <dbReference type="ChEBI" id="CHEBI:30616"/>
    </ligand>
</feature>
<keyword evidence="4 13" id="KW-0479">Metal-binding</keyword>
<dbReference type="NCBIfam" id="NF001979">
    <property type="entry name" value="PRK00768.1"/>
    <property type="match status" value="1"/>
</dbReference>
<dbReference type="Pfam" id="PF02540">
    <property type="entry name" value="NAD_synthase"/>
    <property type="match status" value="1"/>
</dbReference>
<dbReference type="GO" id="GO:0046872">
    <property type="term" value="F:metal ion binding"/>
    <property type="evidence" value="ECO:0007669"/>
    <property type="project" value="UniProtKB-KW"/>
</dbReference>
<name>A0A1R4G6Z2_9MICO</name>
<dbReference type="SUPFAM" id="SSF52402">
    <property type="entry name" value="Adenine nucleotide alpha hydrolases-like"/>
    <property type="match status" value="1"/>
</dbReference>
<dbReference type="GO" id="GO:0005737">
    <property type="term" value="C:cytoplasm"/>
    <property type="evidence" value="ECO:0007669"/>
    <property type="project" value="InterPro"/>
</dbReference>
<feature type="binding site" evidence="13">
    <location>
        <position position="159"/>
    </location>
    <ligand>
        <name>ATP</name>
        <dbReference type="ChEBI" id="CHEBI:30616"/>
    </ligand>
</feature>
<keyword evidence="5 13" id="KW-0547">Nucleotide-binding</keyword>
<feature type="binding site" evidence="13">
    <location>
        <position position="52"/>
    </location>
    <ligand>
        <name>Mg(2+)</name>
        <dbReference type="ChEBI" id="CHEBI:18420"/>
    </ligand>
</feature>
<dbReference type="AlphaFoldDB" id="A0A1R4G6Z2"/>
<evidence type="ECO:0000256" key="12">
    <source>
        <dbReference type="ARBA" id="ARBA00070926"/>
    </source>
</evidence>
<dbReference type="InterPro" id="IPR022310">
    <property type="entry name" value="NAD/GMP_synthase"/>
</dbReference>
<evidence type="ECO:0000256" key="6">
    <source>
        <dbReference type="ARBA" id="ARBA00022840"/>
    </source>
</evidence>
<comment type="pathway">
    <text evidence="13">Cofactor biosynthesis; NAD(+) biosynthesis; NAD(+) from deamido-NAD(+) (ammonia route): step 1/1.</text>
</comment>
<evidence type="ECO:0000256" key="11">
    <source>
        <dbReference type="ARBA" id="ARBA00066987"/>
    </source>
</evidence>
<organism evidence="17 18">
    <name type="scientific">Agrococcus casei LMG 22410</name>
    <dbReference type="NCBI Taxonomy" id="1255656"/>
    <lineage>
        <taxon>Bacteria</taxon>
        <taxon>Bacillati</taxon>
        <taxon>Actinomycetota</taxon>
        <taxon>Actinomycetes</taxon>
        <taxon>Micrococcales</taxon>
        <taxon>Microbacteriaceae</taxon>
        <taxon>Agrococcus</taxon>
    </lineage>
</organism>
<dbReference type="GO" id="GO:0004359">
    <property type="term" value="F:glutaminase activity"/>
    <property type="evidence" value="ECO:0007669"/>
    <property type="project" value="InterPro"/>
</dbReference>
<evidence type="ECO:0000313" key="17">
    <source>
        <dbReference type="EMBL" id="SJM63948.1"/>
    </source>
</evidence>
<evidence type="ECO:0000256" key="2">
    <source>
        <dbReference type="ARBA" id="ARBA00011738"/>
    </source>
</evidence>
<evidence type="ECO:0000256" key="4">
    <source>
        <dbReference type="ARBA" id="ARBA00022723"/>
    </source>
</evidence>
<evidence type="ECO:0000256" key="14">
    <source>
        <dbReference type="RuleBase" id="RU003811"/>
    </source>
</evidence>
<evidence type="ECO:0000256" key="13">
    <source>
        <dbReference type="HAMAP-Rule" id="MF_00193"/>
    </source>
</evidence>
<dbReference type="GO" id="GO:0005524">
    <property type="term" value="F:ATP binding"/>
    <property type="evidence" value="ECO:0007669"/>
    <property type="project" value="UniProtKB-UniRule"/>
</dbReference>
<evidence type="ECO:0000256" key="9">
    <source>
        <dbReference type="ARBA" id="ARBA00051206"/>
    </source>
</evidence>
<feature type="binding site" description="in other chain" evidence="13">
    <location>
        <begin position="259"/>
        <end position="260"/>
    </location>
    <ligand>
        <name>deamido-NAD(+)</name>
        <dbReference type="ChEBI" id="CHEBI:58437"/>
        <note>ligand shared between two neighboring subunits</note>
    </ligand>
</feature>
<evidence type="ECO:0000313" key="18">
    <source>
        <dbReference type="Proteomes" id="UP000195787"/>
    </source>
</evidence>
<dbReference type="EC" id="6.3.1.5" evidence="11 13"/>
<evidence type="ECO:0000256" key="7">
    <source>
        <dbReference type="ARBA" id="ARBA00022842"/>
    </source>
</evidence>
<feature type="domain" description="NAD/GMP synthase" evidence="16">
    <location>
        <begin position="24"/>
        <end position="264"/>
    </location>
</feature>
<evidence type="ECO:0000256" key="5">
    <source>
        <dbReference type="ARBA" id="ARBA00022741"/>
    </source>
</evidence>
<reference evidence="17 18" key="1">
    <citation type="submission" date="2017-02" db="EMBL/GenBank/DDBJ databases">
        <authorList>
            <person name="Peterson S.W."/>
        </authorList>
    </citation>
    <scope>NUCLEOTIDE SEQUENCE [LARGE SCALE GENOMIC DNA]</scope>
    <source>
        <strain evidence="17 18">LMG 22410</strain>
    </source>
</reference>
<comment type="subunit">
    <text evidence="2 13">Homodimer.</text>
</comment>
<evidence type="ECO:0000256" key="15">
    <source>
        <dbReference type="RuleBase" id="RU003812"/>
    </source>
</evidence>
<feature type="binding site" evidence="13">
    <location>
        <position position="179"/>
    </location>
    <ligand>
        <name>deamido-NAD(+)</name>
        <dbReference type="ChEBI" id="CHEBI:58437"/>
        <note>ligand shared between two neighboring subunits</note>
    </ligand>
</feature>
<dbReference type="UniPathway" id="UPA00253">
    <property type="reaction ID" value="UER00333"/>
</dbReference>
<evidence type="ECO:0000256" key="1">
    <source>
        <dbReference type="ARBA" id="ARBA00005859"/>
    </source>
</evidence>
<dbReference type="PANTHER" id="PTHR23090">
    <property type="entry name" value="NH 3 /GLUTAMINE-DEPENDENT NAD + SYNTHETASE"/>
    <property type="match status" value="1"/>
</dbReference>
<feature type="binding site" description="in other chain" evidence="13">
    <location>
        <position position="172"/>
    </location>
    <ligand>
        <name>deamido-NAD(+)</name>
        <dbReference type="ChEBI" id="CHEBI:58437"/>
        <note>ligand shared between two neighboring subunits</note>
    </ligand>
</feature>
<evidence type="ECO:0000256" key="10">
    <source>
        <dbReference type="ARBA" id="ARBA00055966"/>
    </source>
</evidence>
<dbReference type="RefSeq" id="WP_086992304.1">
    <property type="nucleotide sequence ID" value="NZ_FUHU01000038.1"/>
</dbReference>
<dbReference type="GeneID" id="303173452"/>
<dbReference type="NCBIfam" id="TIGR00552">
    <property type="entry name" value="nadE"/>
    <property type="match status" value="1"/>
</dbReference>
<keyword evidence="18" id="KW-1185">Reference proteome</keyword>
<feature type="binding site" evidence="13">
    <location>
        <begin position="46"/>
        <end position="53"/>
    </location>
    <ligand>
        <name>ATP</name>
        <dbReference type="ChEBI" id="CHEBI:30616"/>
    </ligand>
</feature>
<dbReference type="InterPro" id="IPR003694">
    <property type="entry name" value="NAD_synthase"/>
</dbReference>
<dbReference type="Gene3D" id="3.40.50.620">
    <property type="entry name" value="HUPs"/>
    <property type="match status" value="1"/>
</dbReference>
<comment type="similarity">
    <text evidence="1 13 14">Belongs to the NAD synthetase family.</text>
</comment>
<feature type="binding site" evidence="13">
    <location>
        <position position="164"/>
    </location>
    <ligand>
        <name>Mg(2+)</name>
        <dbReference type="ChEBI" id="CHEBI:18420"/>
    </ligand>
</feature>
<keyword evidence="6 13" id="KW-0067">ATP-binding</keyword>
<dbReference type="InterPro" id="IPR014729">
    <property type="entry name" value="Rossmann-like_a/b/a_fold"/>
</dbReference>